<dbReference type="Proteomes" id="UP001218246">
    <property type="component" value="Unassembled WGS sequence"/>
</dbReference>
<dbReference type="RefSeq" id="WP_278018510.1">
    <property type="nucleotide sequence ID" value="NZ_JARRRY010000018.1"/>
</dbReference>
<protein>
    <submittedName>
        <fullName evidence="1">Uncharacterized protein</fullName>
    </submittedName>
</protein>
<dbReference type="InterPro" id="IPR013321">
    <property type="entry name" value="Arc_rbn_hlx_hlx"/>
</dbReference>
<proteinExistence type="predicted"/>
<sequence>MKKKTTWNPMDLQKGYEDMSDIHLEIAEEFFVLEDEIMKEKEA</sequence>
<evidence type="ECO:0000313" key="1">
    <source>
        <dbReference type="EMBL" id="MDG5753684.1"/>
    </source>
</evidence>
<keyword evidence="2" id="KW-1185">Reference proteome</keyword>
<accession>A0ABT6H389</accession>
<name>A0ABT6H389_9BACI</name>
<gene>
    <name evidence="1" type="ORF">P6P90_06820</name>
</gene>
<organism evidence="1 2">
    <name type="scientific">Ectobacillus antri</name>
    <dbReference type="NCBI Taxonomy" id="2486280"/>
    <lineage>
        <taxon>Bacteria</taxon>
        <taxon>Bacillati</taxon>
        <taxon>Bacillota</taxon>
        <taxon>Bacilli</taxon>
        <taxon>Bacillales</taxon>
        <taxon>Bacillaceae</taxon>
        <taxon>Ectobacillus</taxon>
    </lineage>
</organism>
<dbReference type="Gene3D" id="1.10.1220.10">
    <property type="entry name" value="Met repressor-like"/>
    <property type="match status" value="1"/>
</dbReference>
<reference evidence="1 2" key="1">
    <citation type="submission" date="2023-04" db="EMBL/GenBank/DDBJ databases">
        <title>Ectobacillus antri isolated from activated sludge.</title>
        <authorList>
            <person name="Yan P."/>
            <person name="Liu X."/>
        </authorList>
    </citation>
    <scope>NUCLEOTIDE SEQUENCE [LARGE SCALE GENOMIC DNA]</scope>
    <source>
        <strain evidence="1 2">C18H</strain>
    </source>
</reference>
<evidence type="ECO:0000313" key="2">
    <source>
        <dbReference type="Proteomes" id="UP001218246"/>
    </source>
</evidence>
<dbReference type="EMBL" id="JARULN010000004">
    <property type="protein sequence ID" value="MDG5753684.1"/>
    <property type="molecule type" value="Genomic_DNA"/>
</dbReference>
<comment type="caution">
    <text evidence="1">The sequence shown here is derived from an EMBL/GenBank/DDBJ whole genome shotgun (WGS) entry which is preliminary data.</text>
</comment>